<accession>A0A140L3B7</accession>
<dbReference type="RefSeq" id="WP_068556553.1">
    <property type="nucleotide sequence ID" value="NZ_LOEE01000042.1"/>
</dbReference>
<dbReference type="EMBL" id="LOEE01000042">
    <property type="protein sequence ID" value="KXG75042.1"/>
    <property type="molecule type" value="Genomic_DNA"/>
</dbReference>
<sequence>MFLFPLIIIILAIWLIVYLSTTIASNSHAHTNYKETNYTPHMNRPLEILKERYARGEISEEEYWRIKKNLESNDGKG</sequence>
<protein>
    <recommendedName>
        <fullName evidence="1">SHOCT domain-containing protein</fullName>
    </recommendedName>
</protein>
<dbReference type="InterPro" id="IPR018649">
    <property type="entry name" value="SHOCT"/>
</dbReference>
<dbReference type="Pfam" id="PF09851">
    <property type="entry name" value="SHOCT"/>
    <property type="match status" value="1"/>
</dbReference>
<dbReference type="PATRIC" id="fig|520762.4.peg.2216"/>
<reference evidence="2 3" key="1">
    <citation type="submission" date="2015-12" db="EMBL/GenBank/DDBJ databases">
        <title>Draft genome sequence of the thermoanaerobe Thermotalea metallivorans, an isolate from the runoff channel of the Great Artesian Basin, Australia.</title>
        <authorList>
            <person name="Patel B.K."/>
        </authorList>
    </citation>
    <scope>NUCLEOTIDE SEQUENCE [LARGE SCALE GENOMIC DNA]</scope>
    <source>
        <strain evidence="2 3">B2-1</strain>
    </source>
</reference>
<name>A0A140L3B7_9FIRM</name>
<keyword evidence="3" id="KW-1185">Reference proteome</keyword>
<evidence type="ECO:0000259" key="1">
    <source>
        <dbReference type="Pfam" id="PF09851"/>
    </source>
</evidence>
<dbReference type="AlphaFoldDB" id="A0A140L3B7"/>
<gene>
    <name evidence="2" type="ORF">AN619_20120</name>
</gene>
<organism evidence="2 3">
    <name type="scientific">Thermotalea metallivorans</name>
    <dbReference type="NCBI Taxonomy" id="520762"/>
    <lineage>
        <taxon>Bacteria</taxon>
        <taxon>Bacillati</taxon>
        <taxon>Bacillota</taxon>
        <taxon>Clostridia</taxon>
        <taxon>Peptostreptococcales</taxon>
        <taxon>Thermotaleaceae</taxon>
        <taxon>Thermotalea</taxon>
    </lineage>
</organism>
<evidence type="ECO:0000313" key="3">
    <source>
        <dbReference type="Proteomes" id="UP000070456"/>
    </source>
</evidence>
<evidence type="ECO:0000313" key="2">
    <source>
        <dbReference type="EMBL" id="KXG75042.1"/>
    </source>
</evidence>
<feature type="domain" description="SHOCT" evidence="1">
    <location>
        <begin position="45"/>
        <end position="70"/>
    </location>
</feature>
<proteinExistence type="predicted"/>
<dbReference type="Proteomes" id="UP000070456">
    <property type="component" value="Unassembled WGS sequence"/>
</dbReference>
<comment type="caution">
    <text evidence="2">The sequence shown here is derived from an EMBL/GenBank/DDBJ whole genome shotgun (WGS) entry which is preliminary data.</text>
</comment>